<dbReference type="EnsemblPlants" id="PGSC0003DMT400097705">
    <property type="protein sequence ID" value="PGSC0003DMT400097705"/>
    <property type="gene ID" value="PGSC0003DMG400047276"/>
</dbReference>
<organism evidence="2 3">
    <name type="scientific">Solanum tuberosum</name>
    <name type="common">Potato</name>
    <dbReference type="NCBI Taxonomy" id="4113"/>
    <lineage>
        <taxon>Eukaryota</taxon>
        <taxon>Viridiplantae</taxon>
        <taxon>Streptophyta</taxon>
        <taxon>Embryophyta</taxon>
        <taxon>Tracheophyta</taxon>
        <taxon>Spermatophyta</taxon>
        <taxon>Magnoliopsida</taxon>
        <taxon>eudicotyledons</taxon>
        <taxon>Gunneridae</taxon>
        <taxon>Pentapetalae</taxon>
        <taxon>asterids</taxon>
        <taxon>lamiids</taxon>
        <taxon>Solanales</taxon>
        <taxon>Solanaceae</taxon>
        <taxon>Solanoideae</taxon>
        <taxon>Solaneae</taxon>
        <taxon>Solanum</taxon>
    </lineage>
</organism>
<evidence type="ECO:0000313" key="3">
    <source>
        <dbReference type="Proteomes" id="UP000011115"/>
    </source>
</evidence>
<evidence type="ECO:0000256" key="1">
    <source>
        <dbReference type="SAM" id="MobiDB-lite"/>
    </source>
</evidence>
<keyword evidence="3" id="KW-1185">Reference proteome</keyword>
<feature type="compositionally biased region" description="Low complexity" evidence="1">
    <location>
        <begin position="87"/>
        <end position="101"/>
    </location>
</feature>
<feature type="region of interest" description="Disordered" evidence="1">
    <location>
        <begin position="87"/>
        <end position="118"/>
    </location>
</feature>
<dbReference type="PaxDb" id="4113-PGSC0003DMT400097705"/>
<feature type="region of interest" description="Disordered" evidence="1">
    <location>
        <begin position="179"/>
        <end position="201"/>
    </location>
</feature>
<proteinExistence type="predicted"/>
<reference evidence="2" key="2">
    <citation type="submission" date="2015-06" db="UniProtKB">
        <authorList>
            <consortium name="EnsemblPlants"/>
        </authorList>
    </citation>
    <scope>IDENTIFICATION</scope>
    <source>
        <strain evidence="2">DM1-3 516 R44</strain>
    </source>
</reference>
<dbReference type="AlphaFoldDB" id="M1E184"/>
<evidence type="ECO:0000313" key="2">
    <source>
        <dbReference type="EnsemblPlants" id="PGSC0003DMT400097705"/>
    </source>
</evidence>
<accession>M1E184</accession>
<feature type="compositionally biased region" description="Acidic residues" evidence="1">
    <location>
        <begin position="190"/>
        <end position="201"/>
    </location>
</feature>
<name>M1E184_SOLTU</name>
<dbReference type="InParanoid" id="M1E184"/>
<protein>
    <submittedName>
        <fullName evidence="2">Integrase core domain containing protein</fullName>
    </submittedName>
</protein>
<sequence length="201" mass="23022">MFVVQVAPTQSNGDIREEMAQLRIEVGLVLKHVSENAEKVNVVNYYNRAPPVDEHIYNEDVNLVNDQTKGRNYGNYNRERNYVCDGNYNRDNNYNRNGYGNRNDKSGPYVPPGNRDAGSSMNRIEYMMIKMMKRFDSTDYNVKEMCNDLSEIGQKLESDAVSIKQIEQQLSQLSTIDPHMPAGVESAKEQDDDEVEVVEEP</sequence>
<dbReference type="Proteomes" id="UP000011115">
    <property type="component" value="Unassembled WGS sequence"/>
</dbReference>
<reference evidence="3" key="1">
    <citation type="journal article" date="2011" name="Nature">
        <title>Genome sequence and analysis of the tuber crop potato.</title>
        <authorList>
            <consortium name="The Potato Genome Sequencing Consortium"/>
        </authorList>
    </citation>
    <scope>NUCLEOTIDE SEQUENCE [LARGE SCALE GENOMIC DNA]</scope>
    <source>
        <strain evidence="3">cv. DM1-3 516 R44</strain>
    </source>
</reference>
<dbReference type="HOGENOM" id="CLU_117887_0_0_1"/>
<dbReference type="Gramene" id="PGSC0003DMT400097705">
    <property type="protein sequence ID" value="PGSC0003DMT400097705"/>
    <property type="gene ID" value="PGSC0003DMG400047276"/>
</dbReference>